<dbReference type="Gene3D" id="2.60.40.150">
    <property type="entry name" value="C2 domain"/>
    <property type="match status" value="1"/>
</dbReference>
<dbReference type="GO" id="GO:0008289">
    <property type="term" value="F:lipid binding"/>
    <property type="evidence" value="ECO:0007669"/>
    <property type="project" value="InterPro"/>
</dbReference>
<dbReference type="Proteomes" id="UP000663828">
    <property type="component" value="Unassembled WGS sequence"/>
</dbReference>
<proteinExistence type="predicted"/>
<evidence type="ECO:0000313" key="3">
    <source>
        <dbReference type="Proteomes" id="UP000663828"/>
    </source>
</evidence>
<feature type="domain" description="C2" evidence="1">
    <location>
        <begin position="1"/>
        <end position="103"/>
    </location>
</feature>
<gene>
    <name evidence="2" type="ORF">XAT740_LOCUS59044</name>
</gene>
<dbReference type="CDD" id="cd00030">
    <property type="entry name" value="C2"/>
    <property type="match status" value="1"/>
</dbReference>
<dbReference type="SMART" id="SM00239">
    <property type="entry name" value="C2"/>
    <property type="match status" value="1"/>
</dbReference>
<dbReference type="InterPro" id="IPR035892">
    <property type="entry name" value="C2_domain_sf"/>
</dbReference>
<dbReference type="PANTHER" id="PTHR10774">
    <property type="entry name" value="EXTENDED SYNAPTOTAGMIN-RELATED"/>
    <property type="match status" value="1"/>
</dbReference>
<organism evidence="2 3">
    <name type="scientific">Adineta ricciae</name>
    <name type="common">Rotifer</name>
    <dbReference type="NCBI Taxonomy" id="249248"/>
    <lineage>
        <taxon>Eukaryota</taxon>
        <taxon>Metazoa</taxon>
        <taxon>Spiralia</taxon>
        <taxon>Gnathifera</taxon>
        <taxon>Rotifera</taxon>
        <taxon>Eurotatoria</taxon>
        <taxon>Bdelloidea</taxon>
        <taxon>Adinetida</taxon>
        <taxon>Adinetidae</taxon>
        <taxon>Adineta</taxon>
    </lineage>
</organism>
<name>A0A816GBE6_ADIRI</name>
<dbReference type="EMBL" id="CAJNOR010013377">
    <property type="protein sequence ID" value="CAF1672971.1"/>
    <property type="molecule type" value="Genomic_DNA"/>
</dbReference>
<sequence>MAGQLSVTIVEAKELHDEDTITGSNDAYVEVYLDDDYKQRTAAISNSNTPQWNETFQFRVEANQDHLHIKVYDDDGAAGRDSIGSAKIKLDAVKQSGSFDDWVKLPKLMGLKSNGQVHVRMTFRA</sequence>
<dbReference type="PROSITE" id="PS50004">
    <property type="entry name" value="C2"/>
    <property type="match status" value="1"/>
</dbReference>
<dbReference type="Pfam" id="PF00168">
    <property type="entry name" value="C2"/>
    <property type="match status" value="1"/>
</dbReference>
<accession>A0A816GBE6</accession>
<evidence type="ECO:0000313" key="2">
    <source>
        <dbReference type="EMBL" id="CAF1672971.1"/>
    </source>
</evidence>
<dbReference type="PRINTS" id="PR00360">
    <property type="entry name" value="C2DOMAIN"/>
</dbReference>
<dbReference type="InterPro" id="IPR000008">
    <property type="entry name" value="C2_dom"/>
</dbReference>
<dbReference type="InterPro" id="IPR045050">
    <property type="entry name" value="Synaptotagmin_plant"/>
</dbReference>
<evidence type="ECO:0000259" key="1">
    <source>
        <dbReference type="PROSITE" id="PS50004"/>
    </source>
</evidence>
<dbReference type="AlphaFoldDB" id="A0A816GBE6"/>
<protein>
    <recommendedName>
        <fullName evidence="1">C2 domain-containing protein</fullName>
    </recommendedName>
</protein>
<comment type="caution">
    <text evidence="2">The sequence shown here is derived from an EMBL/GenBank/DDBJ whole genome shotgun (WGS) entry which is preliminary data.</text>
</comment>
<reference evidence="2" key="1">
    <citation type="submission" date="2021-02" db="EMBL/GenBank/DDBJ databases">
        <authorList>
            <person name="Nowell W R."/>
        </authorList>
    </citation>
    <scope>NUCLEOTIDE SEQUENCE</scope>
</reference>
<dbReference type="PANTHER" id="PTHR10774:SF190">
    <property type="entry name" value="C2 CALCIUM_LIPID-BINDING ENDONUCLEASE_EXONUCLEASE_PHOSPHATASE-RELATED"/>
    <property type="match status" value="1"/>
</dbReference>
<keyword evidence="3" id="KW-1185">Reference proteome</keyword>
<dbReference type="SUPFAM" id="SSF49562">
    <property type="entry name" value="C2 domain (Calcium/lipid-binding domain, CaLB)"/>
    <property type="match status" value="1"/>
</dbReference>
<dbReference type="GO" id="GO:0005783">
    <property type="term" value="C:endoplasmic reticulum"/>
    <property type="evidence" value="ECO:0007669"/>
    <property type="project" value="TreeGrafter"/>
</dbReference>